<dbReference type="Gene3D" id="3.40.50.150">
    <property type="entry name" value="Vaccinia Virus protein VP39"/>
    <property type="match status" value="1"/>
</dbReference>
<organism evidence="1 2">
    <name type="scientific">Candidatus Roizmanbacteria bacterium GW2011_GWA2_32_13</name>
    <dbReference type="NCBI Taxonomy" id="1618475"/>
    <lineage>
        <taxon>Bacteria</taxon>
        <taxon>Candidatus Roizmaniibacteriota</taxon>
    </lineage>
</organism>
<comment type="caution">
    <text evidence="1">The sequence shown here is derived from an EMBL/GenBank/DDBJ whole genome shotgun (WGS) entry which is preliminary data.</text>
</comment>
<accession>A0A0F9YUZ6</accession>
<protein>
    <submittedName>
        <fullName evidence="1">Uncharacterized protein</fullName>
    </submittedName>
</protein>
<gene>
    <name evidence="1" type="ORF">UR23_C0031G0003</name>
</gene>
<dbReference type="InterPro" id="IPR029063">
    <property type="entry name" value="SAM-dependent_MTases_sf"/>
</dbReference>
<name>A0A0F9YUZ6_9BACT</name>
<evidence type="ECO:0000313" key="1">
    <source>
        <dbReference type="EMBL" id="KKP35274.1"/>
    </source>
</evidence>
<dbReference type="EMBL" id="LBOK01000031">
    <property type="protein sequence ID" value="KKP35274.1"/>
    <property type="molecule type" value="Genomic_DNA"/>
</dbReference>
<dbReference type="Proteomes" id="UP000034349">
    <property type="component" value="Unassembled WGS sequence"/>
</dbReference>
<proteinExistence type="predicted"/>
<dbReference type="AlphaFoldDB" id="A0A0F9YUZ6"/>
<dbReference type="SUPFAM" id="SSF53335">
    <property type="entry name" value="S-adenosyl-L-methionine-dependent methyltransferases"/>
    <property type="match status" value="1"/>
</dbReference>
<reference evidence="1 2" key="1">
    <citation type="journal article" date="2015" name="Nature">
        <title>rRNA introns, odd ribosomes, and small enigmatic genomes across a large radiation of phyla.</title>
        <authorList>
            <person name="Brown C.T."/>
            <person name="Hug L.A."/>
            <person name="Thomas B.C."/>
            <person name="Sharon I."/>
            <person name="Castelle C.J."/>
            <person name="Singh A."/>
            <person name="Wilkins M.J."/>
            <person name="Williams K.H."/>
            <person name="Banfield J.F."/>
        </authorList>
    </citation>
    <scope>NUCLEOTIDE SEQUENCE [LARGE SCALE GENOMIC DNA]</scope>
</reference>
<evidence type="ECO:0000313" key="2">
    <source>
        <dbReference type="Proteomes" id="UP000034349"/>
    </source>
</evidence>
<sequence length="470" mass="52629">MFLQKNTLIPMYLSEQIGIETLADPRSLQGQMETIIKCLHLKDNSNPRIYKKGDYERLVGKRYETLEGGEVFSEGLFAATIVNVRNKIRESFPEQGILIEVGAGSGIFTQHAIYPEVKEKGGTVIATEIGQGDETFSEITEPKLKASTKSGISADNLGFAKDKTINMVAGIGVFDVLSVSELEKTAKEIKRVLVNGGQVMIGLDLGPDLGWARLPHQLPTDFFKQDAVKKEYEAGLINRGINLHRDINLSSKGAQEAIRLARMFNKIKKLNLPDQEIKKFASTILGVTYLFEEMVLFTEKSMTAKGFPGKLPNSKDFSNLIFSLFDNKQDLILIDQIFKGSQQNENKGGGVFNMKITIRDLLVSFYEAYVMYMLKKKNEKKPDAEELDINEDAFLFIFQQITHFFSGYAIESAFKKIGFETKQEYITSPFLPVVTDIKGTMHNCAGLRITEESEDSKVSSGMVWITATKI</sequence>